<name>A0A1I6SYU2_9SPHI</name>
<evidence type="ECO:0000256" key="1">
    <source>
        <dbReference type="SAM" id="SignalP"/>
    </source>
</evidence>
<dbReference type="OrthoDB" id="794757at2"/>
<protein>
    <recommendedName>
        <fullName evidence="4">Lipoprotein</fullName>
    </recommendedName>
</protein>
<feature type="chain" id="PRO_5011630823" description="Lipoprotein" evidence="1">
    <location>
        <begin position="22"/>
        <end position="185"/>
    </location>
</feature>
<sequence length="185" mass="21567">MYWYKNTIHITKKAAIAFAIAALLWNCNSSQPGVAHQERYIDIPAYFKQEIAKLQAEQPTVVKTVKKDSATESKDLKIAKWENELSSFTGIDLNKPAYQGYIQKDSSNHLVTYLFTKPDLDLNKVEIRYNDKNQAISFRINRTIRNSLYNTKEVLFYQQDSIYSLEKEQSVLLLGDKYYFIEGRF</sequence>
<accession>A0A1I6SYU2</accession>
<proteinExistence type="predicted"/>
<evidence type="ECO:0000313" key="2">
    <source>
        <dbReference type="EMBL" id="SFS82023.1"/>
    </source>
</evidence>
<keyword evidence="1" id="KW-0732">Signal</keyword>
<dbReference type="AlphaFoldDB" id="A0A1I6SYU2"/>
<evidence type="ECO:0008006" key="4">
    <source>
        <dbReference type="Google" id="ProtNLM"/>
    </source>
</evidence>
<feature type="signal peptide" evidence="1">
    <location>
        <begin position="1"/>
        <end position="21"/>
    </location>
</feature>
<dbReference type="Proteomes" id="UP000198785">
    <property type="component" value="Unassembled WGS sequence"/>
</dbReference>
<keyword evidence="3" id="KW-1185">Reference proteome</keyword>
<gene>
    <name evidence="2" type="ORF">SAMN05660206_105152</name>
</gene>
<organism evidence="2 3">
    <name type="scientific">Sphingobacterium wenxiniae</name>
    <dbReference type="NCBI Taxonomy" id="683125"/>
    <lineage>
        <taxon>Bacteria</taxon>
        <taxon>Pseudomonadati</taxon>
        <taxon>Bacteroidota</taxon>
        <taxon>Sphingobacteriia</taxon>
        <taxon>Sphingobacteriales</taxon>
        <taxon>Sphingobacteriaceae</taxon>
        <taxon>Sphingobacterium</taxon>
    </lineage>
</organism>
<dbReference type="RefSeq" id="WP_093365276.1">
    <property type="nucleotide sequence ID" value="NZ_FOZZ01000005.1"/>
</dbReference>
<dbReference type="EMBL" id="FOZZ01000005">
    <property type="protein sequence ID" value="SFS82023.1"/>
    <property type="molecule type" value="Genomic_DNA"/>
</dbReference>
<evidence type="ECO:0000313" key="3">
    <source>
        <dbReference type="Proteomes" id="UP000198785"/>
    </source>
</evidence>
<reference evidence="2 3" key="1">
    <citation type="submission" date="2016-10" db="EMBL/GenBank/DDBJ databases">
        <authorList>
            <person name="de Groot N.N."/>
        </authorList>
    </citation>
    <scope>NUCLEOTIDE SEQUENCE [LARGE SCALE GENOMIC DNA]</scope>
    <source>
        <strain evidence="2 3">DSM 22789</strain>
    </source>
</reference>